<keyword evidence="7" id="KW-1185">Reference proteome</keyword>
<dbReference type="PANTHER" id="PTHR42877">
    <property type="entry name" value="L-ORNITHINE N(5)-MONOOXYGENASE-RELATED"/>
    <property type="match status" value="1"/>
</dbReference>
<comment type="cofactor">
    <cofactor evidence="1">
        <name>FAD</name>
        <dbReference type="ChEBI" id="CHEBI:57692"/>
    </cofactor>
</comment>
<keyword evidence="3" id="KW-0285">Flavoprotein</keyword>
<dbReference type="PANTHER" id="PTHR42877:SF11">
    <property type="entry name" value="MONOOXYGENASE, PUTATIVE (AFU_ORTHOLOGUE AFUA_6G13790)-RELATED"/>
    <property type="match status" value="1"/>
</dbReference>
<dbReference type="Proteomes" id="UP001219568">
    <property type="component" value="Unassembled WGS sequence"/>
</dbReference>
<dbReference type="Pfam" id="PF00743">
    <property type="entry name" value="FMO-like"/>
    <property type="match status" value="1"/>
</dbReference>
<evidence type="ECO:0000256" key="1">
    <source>
        <dbReference type="ARBA" id="ARBA00001974"/>
    </source>
</evidence>
<comment type="caution">
    <text evidence="6">The sequence shown here is derived from an EMBL/GenBank/DDBJ whole genome shotgun (WGS) entry which is preliminary data.</text>
</comment>
<name>A0AAD6HZ09_PENCN</name>
<dbReference type="Gene3D" id="3.50.50.60">
    <property type="entry name" value="FAD/NAD(P)-binding domain"/>
    <property type="match status" value="2"/>
</dbReference>
<evidence type="ECO:0000256" key="5">
    <source>
        <dbReference type="ARBA" id="ARBA00023002"/>
    </source>
</evidence>
<dbReference type="InterPro" id="IPR036188">
    <property type="entry name" value="FAD/NAD-bd_sf"/>
</dbReference>
<dbReference type="GO" id="GO:0004499">
    <property type="term" value="F:N,N-dimethylaniline monooxygenase activity"/>
    <property type="evidence" value="ECO:0007669"/>
    <property type="project" value="InterPro"/>
</dbReference>
<dbReference type="AlphaFoldDB" id="A0AAD6HZ09"/>
<comment type="similarity">
    <text evidence="2">Belongs to the FAD-binding monooxygenase family.</text>
</comment>
<protein>
    <submittedName>
        <fullName evidence="6">Uncharacterized protein</fullName>
    </submittedName>
</protein>
<keyword evidence="5" id="KW-0560">Oxidoreductase</keyword>
<proteinExistence type="inferred from homology"/>
<reference evidence="6" key="2">
    <citation type="submission" date="2023-01" db="EMBL/GenBank/DDBJ databases">
        <authorList>
            <person name="Petersen C."/>
        </authorList>
    </citation>
    <scope>NUCLEOTIDE SEQUENCE</scope>
    <source>
        <strain evidence="6">IBT 15450</strain>
    </source>
</reference>
<evidence type="ECO:0000256" key="4">
    <source>
        <dbReference type="ARBA" id="ARBA00022827"/>
    </source>
</evidence>
<keyword evidence="4" id="KW-0274">FAD</keyword>
<evidence type="ECO:0000256" key="2">
    <source>
        <dbReference type="ARBA" id="ARBA00010139"/>
    </source>
</evidence>
<dbReference type="InterPro" id="IPR020946">
    <property type="entry name" value="Flavin_mOase-like"/>
</dbReference>
<dbReference type="EMBL" id="JAQJZL010000016">
    <property type="protein sequence ID" value="KAJ6022986.1"/>
    <property type="molecule type" value="Genomic_DNA"/>
</dbReference>
<evidence type="ECO:0000313" key="6">
    <source>
        <dbReference type="EMBL" id="KAJ6022986.1"/>
    </source>
</evidence>
<accession>A0AAD6HZ09</accession>
<evidence type="ECO:0000313" key="7">
    <source>
        <dbReference type="Proteomes" id="UP001219568"/>
    </source>
</evidence>
<dbReference type="InterPro" id="IPR051209">
    <property type="entry name" value="FAD-bind_Monooxygenase_sf"/>
</dbReference>
<organism evidence="6 7">
    <name type="scientific">Penicillium canescens</name>
    <dbReference type="NCBI Taxonomy" id="5083"/>
    <lineage>
        <taxon>Eukaryota</taxon>
        <taxon>Fungi</taxon>
        <taxon>Dikarya</taxon>
        <taxon>Ascomycota</taxon>
        <taxon>Pezizomycotina</taxon>
        <taxon>Eurotiomycetes</taxon>
        <taxon>Eurotiomycetidae</taxon>
        <taxon>Eurotiales</taxon>
        <taxon>Aspergillaceae</taxon>
        <taxon>Penicillium</taxon>
    </lineage>
</organism>
<gene>
    <name evidence="6" type="ORF">N7460_013381</name>
</gene>
<evidence type="ECO:0000256" key="3">
    <source>
        <dbReference type="ARBA" id="ARBA00022630"/>
    </source>
</evidence>
<reference evidence="6" key="1">
    <citation type="journal article" date="2023" name="IMA Fungus">
        <title>Comparative genomic study of the Penicillium genus elucidates a diverse pangenome and 15 lateral gene transfer events.</title>
        <authorList>
            <person name="Petersen C."/>
            <person name="Sorensen T."/>
            <person name="Nielsen M.R."/>
            <person name="Sondergaard T.E."/>
            <person name="Sorensen J.L."/>
            <person name="Fitzpatrick D.A."/>
            <person name="Frisvad J.C."/>
            <person name="Nielsen K.L."/>
        </authorList>
    </citation>
    <scope>NUCLEOTIDE SEQUENCE</scope>
    <source>
        <strain evidence="6">IBT 15450</strain>
    </source>
</reference>
<dbReference type="SUPFAM" id="SSF51905">
    <property type="entry name" value="FAD/NAD(P)-binding domain"/>
    <property type="match status" value="3"/>
</dbReference>
<sequence>MITPHAQEGPNSAPLSAAARVAQGETPPNWVAVKEEPAYTPRKIKIICVGAGCAGITLAHKIKHELHLADVIDYKIYDKNAEVGGVWTENRYPGVACDIAAHAYTFRFEPNPYWSHFYVSGPEIREYIHNTVRKWGLDDNIELNSNVIESVWDEDLGKWKVKIEENGRIKEDEADIFVNASGILNNWKLPDIRGLADFKGKLVHTANWDDKYEWKNKRVAIIGNGASGIQCVATMHSEVSKLVNYVRSPTWITPNINAEMTKNGDNFAYTPEEQERFKSDPKAFFEFRKELENHVNGGAYATLKDHPLQHFLRGETLKQMQEKLKALDPSIAARIIPDFAPGCRRLTPGSGYLEAFSANNTEMCWKDIERVTETGIRTSDGEDEDFDLIVCATGFDTSIIPRWKQIGKNGIDLRKHWKNDPEAFFSVHVDQMPNYFMIGGPNFPVSHGTVTTGFAIVCDYILKWTMKIATEDIKSMDVRKESLDDYNVWTQEYLKRTAFSEKCRSWYKNGKASGLITGTYAGTTSHFRKSLERIGGEHFHIRYNSVNRFWCLGNGQMEEERNGDGDLADYFVQGVWGP</sequence>
<dbReference type="GO" id="GO:0050660">
    <property type="term" value="F:flavin adenine dinucleotide binding"/>
    <property type="evidence" value="ECO:0007669"/>
    <property type="project" value="InterPro"/>
</dbReference>
<dbReference type="GO" id="GO:0050661">
    <property type="term" value="F:NADP binding"/>
    <property type="evidence" value="ECO:0007669"/>
    <property type="project" value="InterPro"/>
</dbReference>